<dbReference type="PANTHER" id="PTHR24960">
    <property type="entry name" value="PHOTOSYSTEM I IRON-SULFUR CENTER-RELATED"/>
    <property type="match status" value="1"/>
</dbReference>
<organism evidence="9 10">
    <name type="scientific">Candidatus Pseudothioglobus singularis PS1</name>
    <dbReference type="NCBI Taxonomy" id="1125411"/>
    <lineage>
        <taxon>Bacteria</taxon>
        <taxon>Pseudomonadati</taxon>
        <taxon>Pseudomonadota</taxon>
        <taxon>Gammaproteobacteria</taxon>
        <taxon>Candidatus Pseudothioglobaceae</taxon>
        <taxon>Candidatus Pseudothioglobus</taxon>
    </lineage>
</organism>
<dbReference type="AlphaFoldDB" id="A0A0M4LHC5"/>
<dbReference type="PROSITE" id="PS00198">
    <property type="entry name" value="4FE4S_FER_1"/>
    <property type="match status" value="1"/>
</dbReference>
<feature type="domain" description="4Fe-4S ferredoxin-type" evidence="8">
    <location>
        <begin position="1"/>
        <end position="29"/>
    </location>
</feature>
<dbReference type="InterPro" id="IPR047927">
    <property type="entry name" value="YfhL-like"/>
</dbReference>
<dbReference type="InterPro" id="IPR050157">
    <property type="entry name" value="PSI_iron-sulfur_center"/>
</dbReference>
<dbReference type="GO" id="GO:0051539">
    <property type="term" value="F:4 iron, 4 sulfur cluster binding"/>
    <property type="evidence" value="ECO:0007669"/>
    <property type="project" value="UniProtKB-KW"/>
</dbReference>
<dbReference type="GO" id="GO:0005737">
    <property type="term" value="C:cytoplasm"/>
    <property type="evidence" value="ECO:0007669"/>
    <property type="project" value="TreeGrafter"/>
</dbReference>
<dbReference type="SUPFAM" id="SSF54862">
    <property type="entry name" value="4Fe-4S ferredoxins"/>
    <property type="match status" value="1"/>
</dbReference>
<evidence type="ECO:0000256" key="4">
    <source>
        <dbReference type="ARBA" id="ARBA00022723"/>
    </source>
</evidence>
<dbReference type="EMBL" id="CP006911">
    <property type="protein sequence ID" value="ALE02214.1"/>
    <property type="molecule type" value="Genomic_DNA"/>
</dbReference>
<evidence type="ECO:0000256" key="6">
    <source>
        <dbReference type="ARBA" id="ARBA00023004"/>
    </source>
</evidence>
<keyword evidence="4" id="KW-0479">Metal-binding</keyword>
<dbReference type="Gene3D" id="3.30.70.20">
    <property type="match status" value="1"/>
</dbReference>
<evidence type="ECO:0000259" key="8">
    <source>
        <dbReference type="PROSITE" id="PS51379"/>
    </source>
</evidence>
<evidence type="ECO:0000256" key="7">
    <source>
        <dbReference type="ARBA" id="ARBA00023014"/>
    </source>
</evidence>
<dbReference type="InterPro" id="IPR017896">
    <property type="entry name" value="4Fe4S_Fe-S-bd"/>
</dbReference>
<dbReference type="PANTHER" id="PTHR24960:SF79">
    <property type="entry name" value="PHOTOSYSTEM I IRON-SULFUR CENTER"/>
    <property type="match status" value="1"/>
</dbReference>
<reference evidence="9 10" key="1">
    <citation type="journal article" date="2015" name="Genome Announc.">
        <title>Genome Sequence of 'Candidatus Thioglobus singularis' Strain PS1, a Mixotroph from the SUP05 Clade of Marine Gammaproteobacteria.</title>
        <authorList>
            <person name="Marshall K.T."/>
            <person name="Morris R.M."/>
        </authorList>
    </citation>
    <scope>NUCLEOTIDE SEQUENCE [LARGE SCALE GENOMIC DNA]</scope>
    <source>
        <strain evidence="9 10">PS1</strain>
    </source>
</reference>
<dbReference type="GO" id="GO:0046872">
    <property type="term" value="F:metal ion binding"/>
    <property type="evidence" value="ECO:0007669"/>
    <property type="project" value="UniProtKB-KW"/>
</dbReference>
<dbReference type="FunFam" id="3.30.70.20:FF:000045">
    <property type="entry name" value="Ferredoxin, 4Fe-4S"/>
    <property type="match status" value="1"/>
</dbReference>
<evidence type="ECO:0000256" key="1">
    <source>
        <dbReference type="ARBA" id="ARBA00001966"/>
    </source>
</evidence>
<evidence type="ECO:0000313" key="10">
    <source>
        <dbReference type="Proteomes" id="UP000068905"/>
    </source>
</evidence>
<keyword evidence="5" id="KW-0249">Electron transport</keyword>
<keyword evidence="10" id="KW-1185">Reference proteome</keyword>
<dbReference type="STRING" id="1125411.W908_06520"/>
<dbReference type="KEGG" id="tsn:W908_06520"/>
<name>A0A0M4LHC5_9GAMM</name>
<dbReference type="Pfam" id="PF12838">
    <property type="entry name" value="Fer4_7"/>
    <property type="match status" value="1"/>
</dbReference>
<keyword evidence="6" id="KW-0408">Iron</keyword>
<evidence type="ECO:0000256" key="2">
    <source>
        <dbReference type="ARBA" id="ARBA00022448"/>
    </source>
</evidence>
<evidence type="ECO:0000256" key="3">
    <source>
        <dbReference type="ARBA" id="ARBA00022485"/>
    </source>
</evidence>
<evidence type="ECO:0000256" key="5">
    <source>
        <dbReference type="ARBA" id="ARBA00022982"/>
    </source>
</evidence>
<keyword evidence="3" id="KW-0004">4Fe-4S</keyword>
<sequence>MSLLITDECINCDVCVPECPNEAIYMGEEIYEIDGDLCTECVGHFDTPQCVEVCPVDCCLPDPDRVETDEELLAKIKD</sequence>
<gene>
    <name evidence="9" type="ORF">W908_06520</name>
</gene>
<dbReference type="PROSITE" id="PS51379">
    <property type="entry name" value="4FE4S_FER_2"/>
    <property type="match status" value="1"/>
</dbReference>
<evidence type="ECO:0000313" key="9">
    <source>
        <dbReference type="EMBL" id="ALE02214.1"/>
    </source>
</evidence>
<dbReference type="RefSeq" id="WP_020024989.1">
    <property type="nucleotide sequence ID" value="NZ_CP006911.1"/>
</dbReference>
<protein>
    <submittedName>
        <fullName evidence="9">Ferredoxin</fullName>
    </submittedName>
</protein>
<dbReference type="PATRIC" id="fig|1125411.7.peg.1286"/>
<keyword evidence="2" id="KW-0813">Transport</keyword>
<proteinExistence type="predicted"/>
<dbReference type="InterPro" id="IPR017900">
    <property type="entry name" value="4Fe4S_Fe_S_CS"/>
</dbReference>
<dbReference type="OrthoDB" id="9803397at2"/>
<keyword evidence="7" id="KW-0411">Iron-sulfur</keyword>
<dbReference type="NCBIfam" id="NF033683">
    <property type="entry name" value="di_4Fe-4S_YfhL"/>
    <property type="match status" value="1"/>
</dbReference>
<dbReference type="Proteomes" id="UP000068905">
    <property type="component" value="Chromosome"/>
</dbReference>
<comment type="cofactor">
    <cofactor evidence="1">
        <name>[4Fe-4S] cluster</name>
        <dbReference type="ChEBI" id="CHEBI:49883"/>
    </cofactor>
</comment>
<accession>A0A0M4LHC5</accession>